<dbReference type="OrthoDB" id="2417614at2759"/>
<feature type="compositionally biased region" description="Pro residues" evidence="1">
    <location>
        <begin position="151"/>
        <end position="161"/>
    </location>
</feature>
<accession>A0A061ANH7</accession>
<feature type="compositionally biased region" description="Polar residues" evidence="1">
    <location>
        <begin position="394"/>
        <end position="403"/>
    </location>
</feature>
<feature type="compositionally biased region" description="Pro residues" evidence="1">
    <location>
        <begin position="120"/>
        <end position="130"/>
    </location>
</feature>
<dbReference type="EMBL" id="LK052938">
    <property type="protein sequence ID" value="CDR38703.1"/>
    <property type="molecule type" value="Genomic_DNA"/>
</dbReference>
<dbReference type="AlphaFoldDB" id="A0A061ANH7"/>
<protein>
    <submittedName>
        <fullName evidence="2">RHTO0S03e12376g1_1</fullName>
    </submittedName>
</protein>
<organism evidence="2">
    <name type="scientific">Rhodotorula toruloides</name>
    <name type="common">Yeast</name>
    <name type="synonym">Rhodosporidium toruloides</name>
    <dbReference type="NCBI Taxonomy" id="5286"/>
    <lineage>
        <taxon>Eukaryota</taxon>
        <taxon>Fungi</taxon>
        <taxon>Dikarya</taxon>
        <taxon>Basidiomycota</taxon>
        <taxon>Pucciniomycotina</taxon>
        <taxon>Microbotryomycetes</taxon>
        <taxon>Sporidiobolales</taxon>
        <taxon>Sporidiobolaceae</taxon>
        <taxon>Rhodotorula</taxon>
    </lineage>
</organism>
<gene>
    <name evidence="2" type="ORF">RHTO0S_03e12376g</name>
</gene>
<feature type="compositionally biased region" description="Basic and acidic residues" evidence="1">
    <location>
        <begin position="348"/>
        <end position="366"/>
    </location>
</feature>
<feature type="region of interest" description="Disordered" evidence="1">
    <location>
        <begin position="1"/>
        <end position="409"/>
    </location>
</feature>
<proteinExistence type="predicted"/>
<feature type="compositionally biased region" description="Acidic residues" evidence="1">
    <location>
        <begin position="323"/>
        <end position="347"/>
    </location>
</feature>
<sequence length="638" mass="68762">MGAFADLFRPSPNRRHSSSPSSKQPRSLSTLDVPLPLPQPMWALATEPGCGRTPGPRDMRTAGPEQTGSLQGRTLKKADRRGPTAESGVVPGHIGRGDTFAATGDFGMAGLSVSDSPGPSTYPPRPPYPPSTSYSTPPRPALSPSRTRNPPLYPPPPPQPTAGPSQAPLVPLNVAVNSHRSSLPFHTPPRHSSAKFAPQGTRVSPERPLPPTPPPCPPRPPSYHASPPHPVHNSQFVYAATPSSSNASPTRLQSPHAPVVPPRPPQHPYQQPSPTRLADRTNAATPPRASHKPHQKTPDCTSSPAKSKGKGKAKQPLVLDIDSSSDDSFIDDSAAYDDEGVENDSLLEELRESVFRGKKSSGKDPIKAVAARRSPISTPSPRRRRESGTPTRPGQQRQCSGITSAGRRCTRSCSPSFGTSGAVGDEGADVGFCKQHAKTALKESGCFVAGRAGGDEQWIRFSDWISESLPVETQALLRHYMSKPVSDKDEDGYIYIHELLSSPHSATLPTAHLKLGRSIHPLLRLSQHRRTNTLCPLLGEPIVRYIFPSAHESGGGVKFAQKGGRNSHRWERLCLVELAGRALSARKEEGKCRECGKRHLECFEVQRGAVAAGGAGEGEWNVKEVVQRWERWCSDVIG</sequence>
<dbReference type="PANTHER" id="PTHR28094:SF1">
    <property type="entry name" value="MEIOTICALLY UP-REGULATED GENE 113 PROTEIN"/>
    <property type="match status" value="1"/>
</dbReference>
<evidence type="ECO:0000313" key="2">
    <source>
        <dbReference type="EMBL" id="CDR38703.1"/>
    </source>
</evidence>
<name>A0A061ANH7_RHOTO</name>
<feature type="compositionally biased region" description="Pro residues" evidence="1">
    <location>
        <begin position="207"/>
        <end position="221"/>
    </location>
</feature>
<dbReference type="InterPro" id="IPR053006">
    <property type="entry name" value="Meiosis_regulatory"/>
</dbReference>
<feature type="compositionally biased region" description="Pro residues" evidence="1">
    <location>
        <begin position="258"/>
        <end position="267"/>
    </location>
</feature>
<reference evidence="2" key="1">
    <citation type="journal article" date="2014" name="Genome Announc.">
        <title>Draft genome sequence of Rhodosporidium toruloides CECT1137, an oleaginous yeast of biotechnological interest.</title>
        <authorList>
            <person name="Morin N."/>
            <person name="Calcas X."/>
            <person name="Devillers H."/>
            <person name="Durrens P."/>
            <person name="Sherman D.J."/>
            <person name="Nicaud J.-M."/>
            <person name="Neuveglise C."/>
        </authorList>
    </citation>
    <scope>NUCLEOTIDE SEQUENCE</scope>
    <source>
        <strain evidence="2">CECT1137</strain>
    </source>
</reference>
<dbReference type="PANTHER" id="PTHR28094">
    <property type="entry name" value="MEIOTICALLY UP-REGULATED GENE 113 PROTEIN"/>
    <property type="match status" value="1"/>
</dbReference>
<feature type="compositionally biased region" description="Low complexity" evidence="1">
    <location>
        <begin position="18"/>
        <end position="29"/>
    </location>
</feature>
<feature type="compositionally biased region" description="Low complexity" evidence="1">
    <location>
        <begin position="239"/>
        <end position="257"/>
    </location>
</feature>
<evidence type="ECO:0000256" key="1">
    <source>
        <dbReference type="SAM" id="MobiDB-lite"/>
    </source>
</evidence>